<accession>A0A813JXB0</accession>
<gene>
    <name evidence="2" type="ORF">PGLA2088_LOCUS24967</name>
</gene>
<evidence type="ECO:0000313" key="3">
    <source>
        <dbReference type="Proteomes" id="UP000626109"/>
    </source>
</evidence>
<sequence length="106" mass="11114">MGLLSKMLAVRESDRPEAKEALADAWLSGASSRAGSPTENSRLPGTMPPSRRGSSPNLGARQTAPVRHNSTGSIAPVRQSSTGLIVLAHRIGDASALRRKRASSNI</sequence>
<evidence type="ECO:0000313" key="2">
    <source>
        <dbReference type="EMBL" id="CAE8686417.1"/>
    </source>
</evidence>
<feature type="region of interest" description="Disordered" evidence="1">
    <location>
        <begin position="26"/>
        <end position="79"/>
    </location>
</feature>
<feature type="compositionally biased region" description="Polar residues" evidence="1">
    <location>
        <begin position="68"/>
        <end position="79"/>
    </location>
</feature>
<dbReference type="Proteomes" id="UP000626109">
    <property type="component" value="Unassembled WGS sequence"/>
</dbReference>
<dbReference type="AlphaFoldDB" id="A0A813JXB0"/>
<organism evidence="2 3">
    <name type="scientific">Polarella glacialis</name>
    <name type="common">Dinoflagellate</name>
    <dbReference type="NCBI Taxonomy" id="89957"/>
    <lineage>
        <taxon>Eukaryota</taxon>
        <taxon>Sar</taxon>
        <taxon>Alveolata</taxon>
        <taxon>Dinophyceae</taxon>
        <taxon>Suessiales</taxon>
        <taxon>Suessiaceae</taxon>
        <taxon>Polarella</taxon>
    </lineage>
</organism>
<proteinExistence type="predicted"/>
<feature type="compositionally biased region" description="Polar residues" evidence="1">
    <location>
        <begin position="29"/>
        <end position="43"/>
    </location>
</feature>
<comment type="caution">
    <text evidence="2">The sequence shown here is derived from an EMBL/GenBank/DDBJ whole genome shotgun (WGS) entry which is preliminary data.</text>
</comment>
<protein>
    <submittedName>
        <fullName evidence="2">Uncharacterized protein</fullName>
    </submittedName>
</protein>
<dbReference type="EMBL" id="CAJNNW010026583">
    <property type="protein sequence ID" value="CAE8686417.1"/>
    <property type="molecule type" value="Genomic_DNA"/>
</dbReference>
<name>A0A813JXB0_POLGL</name>
<evidence type="ECO:0000256" key="1">
    <source>
        <dbReference type="SAM" id="MobiDB-lite"/>
    </source>
</evidence>
<reference evidence="2" key="1">
    <citation type="submission" date="2021-02" db="EMBL/GenBank/DDBJ databases">
        <authorList>
            <person name="Dougan E. K."/>
            <person name="Rhodes N."/>
            <person name="Thang M."/>
            <person name="Chan C."/>
        </authorList>
    </citation>
    <scope>NUCLEOTIDE SEQUENCE</scope>
</reference>